<gene>
    <name evidence="2" type="ORF">ACFOET_11015</name>
</gene>
<dbReference type="Proteomes" id="UP001595526">
    <property type="component" value="Unassembled WGS sequence"/>
</dbReference>
<keyword evidence="1" id="KW-1133">Transmembrane helix</keyword>
<dbReference type="RefSeq" id="WP_379022519.1">
    <property type="nucleotide sequence ID" value="NZ_JBHRTA010000031.1"/>
</dbReference>
<accession>A0ABV7JPW3</accession>
<evidence type="ECO:0000256" key="1">
    <source>
        <dbReference type="SAM" id="Phobius"/>
    </source>
</evidence>
<sequence length="65" mass="7859">MEYRYCNRSYMAVYSCFSDPKYAFTIALLFLMLSLETKYFEFLEEFKDTNPYYNAPIIGTVNRKH</sequence>
<keyword evidence="3" id="KW-1185">Reference proteome</keyword>
<feature type="transmembrane region" description="Helical" evidence="1">
    <location>
        <begin position="12"/>
        <end position="33"/>
    </location>
</feature>
<dbReference type="EMBL" id="JBHRTA010000031">
    <property type="protein sequence ID" value="MFC3198141.1"/>
    <property type="molecule type" value="Genomic_DNA"/>
</dbReference>
<keyword evidence="1" id="KW-0472">Membrane</keyword>
<name>A0ABV7JPW3_9SPHI</name>
<proteinExistence type="predicted"/>
<keyword evidence="1" id="KW-0812">Transmembrane</keyword>
<evidence type="ECO:0000313" key="3">
    <source>
        <dbReference type="Proteomes" id="UP001595526"/>
    </source>
</evidence>
<comment type="caution">
    <text evidence="2">The sequence shown here is derived from an EMBL/GenBank/DDBJ whole genome shotgun (WGS) entry which is preliminary data.</text>
</comment>
<organism evidence="2 3">
    <name type="scientific">Parapedobacter deserti</name>
    <dbReference type="NCBI Taxonomy" id="1912957"/>
    <lineage>
        <taxon>Bacteria</taxon>
        <taxon>Pseudomonadati</taxon>
        <taxon>Bacteroidota</taxon>
        <taxon>Sphingobacteriia</taxon>
        <taxon>Sphingobacteriales</taxon>
        <taxon>Sphingobacteriaceae</taxon>
        <taxon>Parapedobacter</taxon>
    </lineage>
</organism>
<reference evidence="3" key="1">
    <citation type="journal article" date="2019" name="Int. J. Syst. Evol. Microbiol.">
        <title>The Global Catalogue of Microorganisms (GCM) 10K type strain sequencing project: providing services to taxonomists for standard genome sequencing and annotation.</title>
        <authorList>
            <consortium name="The Broad Institute Genomics Platform"/>
            <consortium name="The Broad Institute Genome Sequencing Center for Infectious Disease"/>
            <person name="Wu L."/>
            <person name="Ma J."/>
        </authorList>
    </citation>
    <scope>NUCLEOTIDE SEQUENCE [LARGE SCALE GENOMIC DNA]</scope>
    <source>
        <strain evidence="3">KCTC 52416</strain>
    </source>
</reference>
<evidence type="ECO:0000313" key="2">
    <source>
        <dbReference type="EMBL" id="MFC3198141.1"/>
    </source>
</evidence>
<protein>
    <submittedName>
        <fullName evidence="2">Uncharacterized protein</fullName>
    </submittedName>
</protein>